<name>A0A0D1ZUP4_9EURO</name>
<dbReference type="OrthoDB" id="10474088at2759"/>
<evidence type="ECO:0000313" key="2">
    <source>
        <dbReference type="EMBL" id="KIW31851.1"/>
    </source>
</evidence>
<dbReference type="EMBL" id="KN847041">
    <property type="protein sequence ID" value="KIW31851.1"/>
    <property type="molecule type" value="Genomic_DNA"/>
</dbReference>
<accession>A0A0D1ZUP4</accession>
<dbReference type="Proteomes" id="UP000054466">
    <property type="component" value="Unassembled WGS sequence"/>
</dbReference>
<sequence length="204" mass="22445">MPKVSITITTVKLQAKPAARPGLTRSKPLYQALRPFALAVPDKAAKVPWTDRDAHDALRPARAVTASNLRGLLNLWRSERSEESQPHNLSGDENATDTGTTEDERSRNRMAEAQRVTGIREVQGEIIPENQTSRQDAQYPVAGVALTPCLSVDRHMPESLPPGAQRLEQVRQRVLQSTRAYLGTDPQLRVNAQEPRGDGSEGQA</sequence>
<feature type="region of interest" description="Disordered" evidence="1">
    <location>
        <begin position="79"/>
        <end position="113"/>
    </location>
</feature>
<feature type="region of interest" description="Disordered" evidence="1">
    <location>
        <begin position="179"/>
        <end position="204"/>
    </location>
</feature>
<dbReference type="AlphaFoldDB" id="A0A0D1ZUP4"/>
<dbReference type="VEuPathDB" id="FungiDB:PV07_03441"/>
<protein>
    <submittedName>
        <fullName evidence="2">Uncharacterized protein</fullName>
    </submittedName>
</protein>
<gene>
    <name evidence="2" type="ORF">PV07_03441</name>
</gene>
<feature type="compositionally biased region" description="Basic and acidic residues" evidence="1">
    <location>
        <begin position="195"/>
        <end position="204"/>
    </location>
</feature>
<evidence type="ECO:0000313" key="3">
    <source>
        <dbReference type="Proteomes" id="UP000054466"/>
    </source>
</evidence>
<organism evidence="2 3">
    <name type="scientific">Cladophialophora immunda</name>
    <dbReference type="NCBI Taxonomy" id="569365"/>
    <lineage>
        <taxon>Eukaryota</taxon>
        <taxon>Fungi</taxon>
        <taxon>Dikarya</taxon>
        <taxon>Ascomycota</taxon>
        <taxon>Pezizomycotina</taxon>
        <taxon>Eurotiomycetes</taxon>
        <taxon>Chaetothyriomycetidae</taxon>
        <taxon>Chaetothyriales</taxon>
        <taxon>Herpotrichiellaceae</taxon>
        <taxon>Cladophialophora</taxon>
    </lineage>
</organism>
<dbReference type="HOGENOM" id="CLU_1343106_0_0_1"/>
<reference evidence="2 3" key="1">
    <citation type="submission" date="2015-01" db="EMBL/GenBank/DDBJ databases">
        <title>The Genome Sequence of Cladophialophora immunda CBS83496.</title>
        <authorList>
            <consortium name="The Broad Institute Genomics Platform"/>
            <person name="Cuomo C."/>
            <person name="de Hoog S."/>
            <person name="Gorbushina A."/>
            <person name="Stielow B."/>
            <person name="Teixiera M."/>
            <person name="Abouelleil A."/>
            <person name="Chapman S.B."/>
            <person name="Priest M."/>
            <person name="Young S.K."/>
            <person name="Wortman J."/>
            <person name="Nusbaum C."/>
            <person name="Birren B."/>
        </authorList>
    </citation>
    <scope>NUCLEOTIDE SEQUENCE [LARGE SCALE GENOMIC DNA]</scope>
    <source>
        <strain evidence="2 3">CBS 83496</strain>
    </source>
</reference>
<feature type="compositionally biased region" description="Basic and acidic residues" evidence="1">
    <location>
        <begin position="102"/>
        <end position="112"/>
    </location>
</feature>
<feature type="compositionally biased region" description="Polar residues" evidence="1">
    <location>
        <begin position="86"/>
        <end position="99"/>
    </location>
</feature>
<proteinExistence type="predicted"/>
<evidence type="ECO:0000256" key="1">
    <source>
        <dbReference type="SAM" id="MobiDB-lite"/>
    </source>
</evidence>
<keyword evidence="3" id="KW-1185">Reference proteome</keyword>
<dbReference type="GeneID" id="27342635"/>
<dbReference type="RefSeq" id="XP_016252067.1">
    <property type="nucleotide sequence ID" value="XM_016390165.1"/>
</dbReference>